<gene>
    <name evidence="1" type="ORF">ROZALSC1DRAFT_23862</name>
</gene>
<dbReference type="EMBL" id="ML005675">
    <property type="protein sequence ID" value="RKP17794.1"/>
    <property type="molecule type" value="Genomic_DNA"/>
</dbReference>
<sequence length="315" mass="37272">MPIQYNRAKPLTNTYEFTPFKPTNLGKLITHVKTWQQHNPNFQVRVDPNARVMKFFFSIFILASLCVCQQHKDLQEFLSTQGVSQWNSEIFSRVDLYNVGNKVYCKIDVELLEMMDHTDIPKLVRDLRDANEILDNLAIFSLEDLKLLHELQTQLLFEYYLMINELSRAVSSMRKELVFDMNALGSVESSMTFAEFQRIAVRVHNVKCRMDVAFEKLNSFVRRLKMGIDLETEFRRKTKSPVKFPLKVFYEFVTGQRNILELIITEAEWHTTHNTMYTLNGHVKSFAREIYWCVYLESSLEKARQEIYEESLKYK</sequence>
<proteinExistence type="predicted"/>
<name>A0A4P9YEY2_ROZAC</name>
<dbReference type="AlphaFoldDB" id="A0A4P9YEY2"/>
<dbReference type="Proteomes" id="UP000281549">
    <property type="component" value="Unassembled WGS sequence"/>
</dbReference>
<evidence type="ECO:0000313" key="1">
    <source>
        <dbReference type="EMBL" id="RKP17794.1"/>
    </source>
</evidence>
<evidence type="ECO:0000313" key="2">
    <source>
        <dbReference type="Proteomes" id="UP000281549"/>
    </source>
</evidence>
<protein>
    <submittedName>
        <fullName evidence="1">Uncharacterized protein</fullName>
    </submittedName>
</protein>
<organism evidence="1 2">
    <name type="scientific">Rozella allomycis (strain CSF55)</name>
    <dbReference type="NCBI Taxonomy" id="988480"/>
    <lineage>
        <taxon>Eukaryota</taxon>
        <taxon>Fungi</taxon>
        <taxon>Fungi incertae sedis</taxon>
        <taxon>Cryptomycota</taxon>
        <taxon>Cryptomycota incertae sedis</taxon>
        <taxon>Rozella</taxon>
    </lineage>
</organism>
<accession>A0A4P9YEY2</accession>
<reference evidence="2" key="1">
    <citation type="journal article" date="2018" name="Nat. Microbiol.">
        <title>Leveraging single-cell genomics to expand the fungal tree of life.</title>
        <authorList>
            <person name="Ahrendt S.R."/>
            <person name="Quandt C.A."/>
            <person name="Ciobanu D."/>
            <person name="Clum A."/>
            <person name="Salamov A."/>
            <person name="Andreopoulos B."/>
            <person name="Cheng J.F."/>
            <person name="Woyke T."/>
            <person name="Pelin A."/>
            <person name="Henrissat B."/>
            <person name="Reynolds N.K."/>
            <person name="Benny G.L."/>
            <person name="Smith M.E."/>
            <person name="James T.Y."/>
            <person name="Grigoriev I.V."/>
        </authorList>
    </citation>
    <scope>NUCLEOTIDE SEQUENCE [LARGE SCALE GENOMIC DNA]</scope>
    <source>
        <strain evidence="2">CSF55</strain>
    </source>
</reference>